<comment type="caution">
    <text evidence="2">The sequence shown here is derived from an EMBL/GenBank/DDBJ whole genome shotgun (WGS) entry which is preliminary data.</text>
</comment>
<proteinExistence type="predicted"/>
<evidence type="ECO:0000313" key="2">
    <source>
        <dbReference type="EMBL" id="RVW96561.1"/>
    </source>
</evidence>
<dbReference type="Proteomes" id="UP000288805">
    <property type="component" value="Unassembled WGS sequence"/>
</dbReference>
<dbReference type="Gene3D" id="3.90.1300.10">
    <property type="entry name" value="Amidase signature (AS) domain"/>
    <property type="match status" value="2"/>
</dbReference>
<dbReference type="InterPro" id="IPR036928">
    <property type="entry name" value="AS_sf"/>
</dbReference>
<dbReference type="AlphaFoldDB" id="A0A438IIM4"/>
<evidence type="ECO:0000313" key="3">
    <source>
        <dbReference type="Proteomes" id="UP000288805"/>
    </source>
</evidence>
<dbReference type="PANTHER" id="PTHR42678:SF25">
    <property type="entry name" value="AMIDASE C869.01"/>
    <property type="match status" value="1"/>
</dbReference>
<protein>
    <submittedName>
        <fullName evidence="2">Putative amidase C869.01</fullName>
    </submittedName>
</protein>
<gene>
    <name evidence="2" type="primary">SPAC869.01_1</name>
    <name evidence="2" type="ORF">CK203_020307</name>
</gene>
<dbReference type="SUPFAM" id="SSF75304">
    <property type="entry name" value="Amidase signature (AS) enzymes"/>
    <property type="match status" value="1"/>
</dbReference>
<reference evidence="2 3" key="1">
    <citation type="journal article" date="2018" name="PLoS Genet.">
        <title>Population sequencing reveals clonal diversity and ancestral inbreeding in the grapevine cultivar Chardonnay.</title>
        <authorList>
            <person name="Roach M.J."/>
            <person name="Johnson D.L."/>
            <person name="Bohlmann J."/>
            <person name="van Vuuren H.J."/>
            <person name="Jones S.J."/>
            <person name="Pretorius I.S."/>
            <person name="Schmidt S.A."/>
            <person name="Borneman A.R."/>
        </authorList>
    </citation>
    <scope>NUCLEOTIDE SEQUENCE [LARGE SCALE GENOMIC DNA]</scope>
    <source>
        <strain evidence="3">cv. Chardonnay</strain>
        <tissue evidence="2">Leaf</tissue>
    </source>
</reference>
<dbReference type="EMBL" id="QGNW01000106">
    <property type="protein sequence ID" value="RVW96561.1"/>
    <property type="molecule type" value="Genomic_DNA"/>
</dbReference>
<evidence type="ECO:0000259" key="1">
    <source>
        <dbReference type="Pfam" id="PF01425"/>
    </source>
</evidence>
<sequence length="225" mass="23800">MKSKTKVGELNGIPVLLKDSINTKDMLNSIAGSYALLGVEVSGDATVVKKLRNAGALILGKASMNPYGSSSGSAISVASNMVAVSLGTETNGSIICPADHNSVIGFKPTVGLTSRAGVIPISPRQDSVGPICSVDVSRPRDPRCCQVDARFQPKMSFDSIDPTKDVRWFYPLYNVRSSAPLFNGGKDFLAVMMSSRRRNVGCDRLSGMTQQGLLLAVNDSDNISG</sequence>
<dbReference type="PANTHER" id="PTHR42678">
    <property type="entry name" value="AMIDASE"/>
    <property type="match status" value="1"/>
</dbReference>
<feature type="domain" description="Amidase" evidence="1">
    <location>
        <begin position="4"/>
        <end position="65"/>
    </location>
</feature>
<accession>A0A438IIM4</accession>
<feature type="domain" description="Amidase" evidence="1">
    <location>
        <begin position="66"/>
        <end position="131"/>
    </location>
</feature>
<name>A0A438IIM4_VITVI</name>
<dbReference type="InterPro" id="IPR023631">
    <property type="entry name" value="Amidase_dom"/>
</dbReference>
<dbReference type="Pfam" id="PF01425">
    <property type="entry name" value="Amidase"/>
    <property type="match status" value="2"/>
</dbReference>
<organism evidence="2 3">
    <name type="scientific">Vitis vinifera</name>
    <name type="common">Grape</name>
    <dbReference type="NCBI Taxonomy" id="29760"/>
    <lineage>
        <taxon>Eukaryota</taxon>
        <taxon>Viridiplantae</taxon>
        <taxon>Streptophyta</taxon>
        <taxon>Embryophyta</taxon>
        <taxon>Tracheophyta</taxon>
        <taxon>Spermatophyta</taxon>
        <taxon>Magnoliopsida</taxon>
        <taxon>eudicotyledons</taxon>
        <taxon>Gunneridae</taxon>
        <taxon>Pentapetalae</taxon>
        <taxon>rosids</taxon>
        <taxon>Vitales</taxon>
        <taxon>Vitaceae</taxon>
        <taxon>Viteae</taxon>
        <taxon>Vitis</taxon>
    </lineage>
</organism>